<keyword evidence="2" id="KW-1185">Reference proteome</keyword>
<evidence type="ECO:0000313" key="2">
    <source>
        <dbReference type="Proteomes" id="UP000078113"/>
    </source>
</evidence>
<sequence length="98" mass="10854">MLGLKGIRSPRQMFVKNPAPPPDVFVMDRNAARPPLNCATSVKKWDEVMLRLGELRKQQLFSASRGDAFIITVALGLNEGNLASWVAFEALAQLDENN</sequence>
<accession>A0A8X7T7Q0</accession>
<reference evidence="1" key="2">
    <citation type="journal article" date="2019" name="IMA Fungus">
        <title>Genome sequencing and comparison of five Tilletia species to identify candidate genes for the detection of regulated species infecting wheat.</title>
        <authorList>
            <person name="Nguyen H.D.T."/>
            <person name="Sultana T."/>
            <person name="Kesanakurti P."/>
            <person name="Hambleton S."/>
        </authorList>
    </citation>
    <scope>NUCLEOTIDE SEQUENCE</scope>
    <source>
        <strain evidence="1">DAOMC 236422</strain>
    </source>
</reference>
<dbReference type="Proteomes" id="UP000078113">
    <property type="component" value="Unassembled WGS sequence"/>
</dbReference>
<dbReference type="EMBL" id="LWDG02000008">
    <property type="protein sequence ID" value="KAE8271886.1"/>
    <property type="molecule type" value="Genomic_DNA"/>
</dbReference>
<dbReference type="AlphaFoldDB" id="A0A8X7T7Q0"/>
<organism evidence="1 2">
    <name type="scientific">Tilletia walkeri</name>
    <dbReference type="NCBI Taxonomy" id="117179"/>
    <lineage>
        <taxon>Eukaryota</taxon>
        <taxon>Fungi</taxon>
        <taxon>Dikarya</taxon>
        <taxon>Basidiomycota</taxon>
        <taxon>Ustilaginomycotina</taxon>
        <taxon>Exobasidiomycetes</taxon>
        <taxon>Tilletiales</taxon>
        <taxon>Tilletiaceae</taxon>
        <taxon>Tilletia</taxon>
    </lineage>
</organism>
<evidence type="ECO:0000313" key="1">
    <source>
        <dbReference type="EMBL" id="KAE8271886.1"/>
    </source>
</evidence>
<protein>
    <submittedName>
        <fullName evidence="1">Uncharacterized protein</fullName>
    </submittedName>
</protein>
<gene>
    <name evidence="1" type="ORF">A4X09_0g471</name>
</gene>
<reference evidence="1" key="1">
    <citation type="submission" date="2016-04" db="EMBL/GenBank/DDBJ databases">
        <authorList>
            <person name="Nguyen H.D."/>
            <person name="Samba Siva P."/>
            <person name="Cullis J."/>
            <person name="Levesque C.A."/>
            <person name="Hambleton S."/>
        </authorList>
    </citation>
    <scope>NUCLEOTIDE SEQUENCE</scope>
    <source>
        <strain evidence="1">DAOMC 236422</strain>
    </source>
</reference>
<name>A0A8X7T7Q0_9BASI</name>
<proteinExistence type="predicted"/>
<comment type="caution">
    <text evidence="1">The sequence shown here is derived from an EMBL/GenBank/DDBJ whole genome shotgun (WGS) entry which is preliminary data.</text>
</comment>